<dbReference type="Proteomes" id="UP000658278">
    <property type="component" value="Unassembled WGS sequence"/>
</dbReference>
<dbReference type="Pfam" id="PF04338">
    <property type="entry name" value="DUF481"/>
    <property type="match status" value="2"/>
</dbReference>
<protein>
    <submittedName>
        <fullName evidence="2">DUF481 domain-containing protein</fullName>
    </submittedName>
</protein>
<dbReference type="InterPro" id="IPR007433">
    <property type="entry name" value="DUF481"/>
</dbReference>
<evidence type="ECO:0000256" key="1">
    <source>
        <dbReference type="SAM" id="MobiDB-lite"/>
    </source>
</evidence>
<organism evidence="2 3">
    <name type="scientific">Haloferula rosea</name>
    <dbReference type="NCBI Taxonomy" id="490093"/>
    <lineage>
        <taxon>Bacteria</taxon>
        <taxon>Pseudomonadati</taxon>
        <taxon>Verrucomicrobiota</taxon>
        <taxon>Verrucomicrobiia</taxon>
        <taxon>Verrucomicrobiales</taxon>
        <taxon>Verrucomicrobiaceae</taxon>
        <taxon>Haloferula</taxon>
    </lineage>
</organism>
<gene>
    <name evidence="2" type="ORF">JIN81_15645</name>
</gene>
<keyword evidence="3" id="KW-1185">Reference proteome</keyword>
<feature type="region of interest" description="Disordered" evidence="1">
    <location>
        <begin position="259"/>
        <end position="284"/>
    </location>
</feature>
<accession>A0A934VGW4</accession>
<dbReference type="EMBL" id="JAENII010000014">
    <property type="protein sequence ID" value="MBK1828466.1"/>
    <property type="molecule type" value="Genomic_DNA"/>
</dbReference>
<evidence type="ECO:0000313" key="3">
    <source>
        <dbReference type="Proteomes" id="UP000658278"/>
    </source>
</evidence>
<comment type="caution">
    <text evidence="2">The sequence shown here is derived from an EMBL/GenBank/DDBJ whole genome shotgun (WGS) entry which is preliminary data.</text>
</comment>
<proteinExistence type="predicted"/>
<name>A0A934VGW4_9BACT</name>
<evidence type="ECO:0000313" key="2">
    <source>
        <dbReference type="EMBL" id="MBK1828466.1"/>
    </source>
</evidence>
<sequence>MGRIPLCRTADAGQAEGEMPKLRLIPALVPLVFSIHAEDAAPPPWEFTGAAGLAVSDGNSDSVAYSLQFLASYLADGHEAYAGVDYFHAEDNGLESTNNLKLFGQYNRDVSERWYVGGRGSYFRDEVANLDYRVDAGVLAGFRAIDAERMKLSFEAGPGYAWEKQAGRSRDFVTFRLAQRFEYQFSEVSKFWQSLSWVPRAEDLSDSVLEFEAGLETRMTRQLSLRAFLRHRYDDTPAPGSKKSDTAVLFGMAYDFNGLPEPEEDGGGRRSLMPGDEEEAEKKDGWGTTAALGVSLNQGNSDRFGYHLNWNTLFRDPTKEFIFDFGYHYSEDNGLTSTDRLTSRVQYNRLFEGPWYVGGGIGFLRDEPAAIDYRVAPTVLAGYALIDSDATALKFEVGPSYTFEKTGGVTADFLSMVAAERFSHQFSERFAVSQALVYTAELADFQNSTVVASAALDTKVSSRLIWRLGVDYTYENQPAAGRQRHDTLLSSSAAVKF</sequence>
<reference evidence="2" key="1">
    <citation type="submission" date="2021-01" db="EMBL/GenBank/DDBJ databases">
        <title>Modified the classification status of verrucomicrobia.</title>
        <authorList>
            <person name="Feng X."/>
        </authorList>
    </citation>
    <scope>NUCLEOTIDE SEQUENCE</scope>
    <source>
        <strain evidence="2">KCTC 22201</strain>
    </source>
</reference>
<dbReference type="AlphaFoldDB" id="A0A934VGW4"/>